<feature type="compositionally biased region" description="Basic and acidic residues" evidence="2">
    <location>
        <begin position="2072"/>
        <end position="2093"/>
    </location>
</feature>
<dbReference type="InterPro" id="IPR016024">
    <property type="entry name" value="ARM-type_fold"/>
</dbReference>
<dbReference type="PANTHER" id="PTHR35833">
    <property type="entry name" value="GALACTOSE-BINDING DOMAIN-LIKE, ARMADILLO-TYPE FOLD PROTEIN-RELATED"/>
    <property type="match status" value="1"/>
</dbReference>
<feature type="compositionally biased region" description="Low complexity" evidence="2">
    <location>
        <begin position="2038"/>
        <end position="2068"/>
    </location>
</feature>
<dbReference type="SUPFAM" id="SSF49785">
    <property type="entry name" value="Galactose-binding domain-like"/>
    <property type="match status" value="1"/>
</dbReference>
<comment type="caution">
    <text evidence="3">The sequence shown here is derived from an EMBL/GenBank/DDBJ whole genome shotgun (WGS) entry which is preliminary data.</text>
</comment>
<dbReference type="SUPFAM" id="SSF48371">
    <property type="entry name" value="ARM repeat"/>
    <property type="match status" value="1"/>
</dbReference>
<evidence type="ECO:0000256" key="1">
    <source>
        <dbReference type="SAM" id="Coils"/>
    </source>
</evidence>
<protein>
    <submittedName>
        <fullName evidence="3">Uncharacterized protein</fullName>
    </submittedName>
</protein>
<evidence type="ECO:0000256" key="2">
    <source>
        <dbReference type="SAM" id="MobiDB-lite"/>
    </source>
</evidence>
<feature type="coiled-coil region" evidence="1">
    <location>
        <begin position="1830"/>
        <end position="1857"/>
    </location>
</feature>
<name>A0A8T0G5W9_CERPU</name>
<dbReference type="InterPro" id="IPR011989">
    <property type="entry name" value="ARM-like"/>
</dbReference>
<keyword evidence="1" id="KW-0175">Coiled coil</keyword>
<evidence type="ECO:0000313" key="4">
    <source>
        <dbReference type="Proteomes" id="UP000822688"/>
    </source>
</evidence>
<dbReference type="Proteomes" id="UP000822688">
    <property type="component" value="Chromosome 12"/>
</dbReference>
<reference evidence="3" key="1">
    <citation type="submission" date="2020-06" db="EMBL/GenBank/DDBJ databases">
        <title>WGS assembly of Ceratodon purpureus strain R40.</title>
        <authorList>
            <person name="Carey S.B."/>
            <person name="Jenkins J."/>
            <person name="Shu S."/>
            <person name="Lovell J.T."/>
            <person name="Sreedasyam A."/>
            <person name="Maumus F."/>
            <person name="Tiley G.P."/>
            <person name="Fernandez-Pozo N."/>
            <person name="Barry K."/>
            <person name="Chen C."/>
            <person name="Wang M."/>
            <person name="Lipzen A."/>
            <person name="Daum C."/>
            <person name="Saski C.A."/>
            <person name="Payton A.C."/>
            <person name="Mcbreen J.C."/>
            <person name="Conrad R.E."/>
            <person name="Kollar L.M."/>
            <person name="Olsson S."/>
            <person name="Huttunen S."/>
            <person name="Landis J.B."/>
            <person name="Wickett N.J."/>
            <person name="Johnson M.G."/>
            <person name="Rensing S.A."/>
            <person name="Grimwood J."/>
            <person name="Schmutz J."/>
            <person name="Mcdaniel S.F."/>
        </authorList>
    </citation>
    <scope>NUCLEOTIDE SEQUENCE</scope>
    <source>
        <strain evidence="3">R40</strain>
    </source>
</reference>
<sequence length="2164" mass="238184">MERQGMNSELEAEGRLRSLSYKVRAASKESQSQRASQVLDSDLRTHWSTGTNAKEWILLELEESCLLSHIRIHNKSVLEWEISISLRNKPETFVKVRPRCEAPRRDITYNIGHLPCRYVRIACLRGNPIAIFHVQLVGISIPGLEPELQPVVDHFLPQIIARIKEPHDVQLQLLQDISIRLSPFLQQLEGDLSVPIEAMDSTIRFLAMLVGPFYPFLALFRAVRENEKLAAVGGADEELGKSSLASVFTVSSNFQAPPKRIRSPGLSSQSSGQSLALRPNSVVMLLKLAYKDAFLSNVCKKVARLLRKLSLLNADGLRVTTELPGSGSDESTVANDTPLMPADYSRLFGEEYRVTDDDSLDLGSASTLDISIVEEALLHLLYACASQPLIIRRLAEAKSDLSPVLPLLQSLLPALRPPTSSAANADVVDETFWQWQAPLVQRALNQVVALVTAPSYRPLLDACAGYLSAYSPAHEKSACVLIDLCAGPLAPWLAVIIAKVDLAIELLEDLLGNIQAGHEAPTQARAVLVYLVLALSGHVDDVLNLYKIVKHKVLFVIEMLEPYLIPAIIPVKSSIAFGDVSAVVLDKHERTCDLALELLRTALQKPTILPAMEAEWRRGNVAPSVLLSILAPHVALPPGIDHLKYVKESGVVAEGSPVDTQIAITFGSAPEEAGASEAASKGEVQQNEDATFLFAPLELKGLTLLSLNDESEGSLTDDRAFLDILAKLEGKSGKKLLFDIKSDEHEWDLKSEYWQLVDASEREQRASDFIRFASELNSRQNDSFDSQQSAVDALLLAAECHVNPFFMMSSKEHQKMVTRLEGEFLTKTARAAPKVLPGPDLLAQLEEERDKAVLNILMCAAEWDTLGVSDSEGTKMDGESSQDLDDVSCDIGIDDEDRKVEDAVTLVRQRQGMLCRFLVRQLQRDRHNLYEVLLQGLLFVLHSATQLSSTPEDVIDVIIGCATRLNVSLVAYHNQGPNGILSLGPGTFHGVRRQWVLLRKLVLVASGGEVPADKSFLLSPCSQMSHLHQDLIPGSAWMSRVSQFATSPYPLVRYIGWMGVAQYAQLHTDNGVPLIDDLQDFTSLLLIFSDELISVELLKHREAGETDIVDKAAFNAAAVSSGAGKSEQSKEADPGNLVKVLYPEFSRVFPSLRLEFSQFGDTLLQAIYARIEVIPRSFVPDMLSWFSEVCLQPFPARQEMRGFTLGNARYVIMRLLEVILLEHVEAILPELSRVFQVVISLCSSSYCDVTLLEAVLKALKPIISHATSSASNTEGETSVEILSYETVMQQLKAALSKSKEENGAQDALALFLGGFLLSSVSYTRRNNVLIALKSWVDSRSFGTYTGSLLDTLSALQKLLDECLALLKEIAGENCSHSIEKNHVTGKQGLHSLVDGANPLVLGTPDSEALDSSLGGDTTEGTVSGERDVEVVNGDVDAVDVETLETLEPLGEKDVERPGWNKPSQDTLLFRQKVQELALALGPSLEISMKLHPQVTSRVAVLAAQCLYYAGAAQDPSDPALGEQALVPSVKALGSSILTLQKGHCWQVASTSTEYLLSLPSLSDAYFEVCSILEHQCTHAPRVAWRLSSVHWLAKAFTVESLAGASDALVQLLNTMLEHPEPEQRAGVLRQVEKVIEEEEDNLGSKTSAGAVGGQRSALETFVSAMWIPVVTSATSDASARLRKQASDVLVKMVPYVESSQLQSLLVSFDMIFKSQPLTQSGLSLLARVCLYSNPPDYDTIPSRVWDSIESLAQSKPGGKFVKREREFCQALIQLRNEDENAKEYMRKLLTSAQENAKPPLSSNPVREAVVEVLARLSVLRSEAEFHTSATAQEAVELEEAEIEMELLREERAVQGGDGLALTNNVDLASFKGSSSDSRKDRLKQLRTQIIAEERSAAKAEVAARREKQRIARRNRQLAFEEATLREMTLLQELEKERAAEAERDIERQRLLEKERVKTRELRLSLDIETERRSQREYQRELEQRETGVVRTSTRREFASNTTSSSRPRERYREREREGQRTGQEGPARANSDVGARETATTPPATPTAGAPATSVSTPPTATSNTSSSRGYAAHERDRDRDRDRDRSDERGGFEDSGDANGAMPRDATEGTGLNDDGVPGVEGSSAGSAGTGHRQGPRSARPRQIVERRERDGRREGKWERKQT</sequence>
<proteinExistence type="predicted"/>
<evidence type="ECO:0000313" key="3">
    <source>
        <dbReference type="EMBL" id="KAG0554460.1"/>
    </source>
</evidence>
<feature type="compositionally biased region" description="Basic and acidic residues" evidence="2">
    <location>
        <begin position="2006"/>
        <end position="2019"/>
    </location>
</feature>
<gene>
    <name evidence="3" type="ORF">KC19_12G093500</name>
</gene>
<dbReference type="Gene3D" id="1.25.10.10">
    <property type="entry name" value="Leucine-rich Repeat Variant"/>
    <property type="match status" value="1"/>
</dbReference>
<dbReference type="PANTHER" id="PTHR35833:SF1">
    <property type="entry name" value="GALACTOSE-BINDING DOMAIN-CONTAINING PROTEIN"/>
    <property type="match status" value="1"/>
</dbReference>
<feature type="compositionally biased region" description="Basic and acidic residues" evidence="2">
    <location>
        <begin position="1971"/>
        <end position="1997"/>
    </location>
</feature>
<dbReference type="InterPro" id="IPR008979">
    <property type="entry name" value="Galactose-bd-like_sf"/>
</dbReference>
<feature type="compositionally biased region" description="Basic and acidic residues" evidence="2">
    <location>
        <begin position="2144"/>
        <end position="2164"/>
    </location>
</feature>
<dbReference type="EMBL" id="CM026433">
    <property type="protein sequence ID" value="KAG0554460.1"/>
    <property type="molecule type" value="Genomic_DNA"/>
</dbReference>
<feature type="region of interest" description="Disordered" evidence="2">
    <location>
        <begin position="1971"/>
        <end position="2164"/>
    </location>
</feature>
<accession>A0A8T0G5W9</accession>
<keyword evidence="4" id="KW-1185">Reference proteome</keyword>
<dbReference type="Gene3D" id="2.60.120.260">
    <property type="entry name" value="Galactose-binding domain-like"/>
    <property type="match status" value="1"/>
</dbReference>
<organism evidence="3 4">
    <name type="scientific">Ceratodon purpureus</name>
    <name type="common">Fire moss</name>
    <name type="synonym">Dicranum purpureum</name>
    <dbReference type="NCBI Taxonomy" id="3225"/>
    <lineage>
        <taxon>Eukaryota</taxon>
        <taxon>Viridiplantae</taxon>
        <taxon>Streptophyta</taxon>
        <taxon>Embryophyta</taxon>
        <taxon>Bryophyta</taxon>
        <taxon>Bryophytina</taxon>
        <taxon>Bryopsida</taxon>
        <taxon>Dicranidae</taxon>
        <taxon>Pseudoditrichales</taxon>
        <taxon>Ditrichaceae</taxon>
        <taxon>Ceratodon</taxon>
    </lineage>
</organism>